<dbReference type="InterPro" id="IPR036390">
    <property type="entry name" value="WH_DNA-bd_sf"/>
</dbReference>
<reference evidence="2 3" key="1">
    <citation type="submission" date="2020-11" db="EMBL/GenBank/DDBJ databases">
        <title>Fusibacter basophilias sp. nov.</title>
        <authorList>
            <person name="Qiu D."/>
        </authorList>
    </citation>
    <scope>NUCLEOTIDE SEQUENCE [LARGE SCALE GENOMIC DNA]</scope>
    <source>
        <strain evidence="2 3">Q10-2</strain>
    </source>
</reference>
<dbReference type="RefSeq" id="WP_194701841.1">
    <property type="nucleotide sequence ID" value="NZ_JADKNH010000006.1"/>
</dbReference>
<sequence>MVQLLILYYLSLKTTHGYEIQKFIQLNHMEEWNNIHSGSIYYAMSKLQKEGMIDLVEKVGHHEKSRKIYEITDKGRSHLAQMALQELEKPLGAITAEKFLIYPIVANLSKPIIVSAIEAHISMLQKSLADIRMWSEQKQDKAGEVEKATFKLMESTVENQIEWHRVLSEHIDETCLKSLEISRLIKKVDFSISDDYFEHI</sequence>
<dbReference type="InterPro" id="IPR036388">
    <property type="entry name" value="WH-like_DNA-bd_sf"/>
</dbReference>
<proteinExistence type="predicted"/>
<protein>
    <submittedName>
        <fullName evidence="2">PadR family transcriptional regulator</fullName>
    </submittedName>
</protein>
<evidence type="ECO:0000259" key="1">
    <source>
        <dbReference type="Pfam" id="PF03551"/>
    </source>
</evidence>
<evidence type="ECO:0000313" key="3">
    <source>
        <dbReference type="Proteomes" id="UP000614200"/>
    </source>
</evidence>
<comment type="caution">
    <text evidence="2">The sequence shown here is derived from an EMBL/GenBank/DDBJ whole genome shotgun (WGS) entry which is preliminary data.</text>
</comment>
<feature type="domain" description="Transcription regulator PadR N-terminal" evidence="1">
    <location>
        <begin position="6"/>
        <end position="80"/>
    </location>
</feature>
<dbReference type="Pfam" id="PF03551">
    <property type="entry name" value="PadR"/>
    <property type="match status" value="1"/>
</dbReference>
<keyword evidence="3" id="KW-1185">Reference proteome</keyword>
<dbReference type="SUPFAM" id="SSF46785">
    <property type="entry name" value="Winged helix' DNA-binding domain"/>
    <property type="match status" value="1"/>
</dbReference>
<dbReference type="EMBL" id="JADKNH010000006">
    <property type="protein sequence ID" value="MBF4693597.1"/>
    <property type="molecule type" value="Genomic_DNA"/>
</dbReference>
<dbReference type="Gene3D" id="1.10.10.10">
    <property type="entry name" value="Winged helix-like DNA-binding domain superfamily/Winged helix DNA-binding domain"/>
    <property type="match status" value="1"/>
</dbReference>
<organism evidence="2 3">
    <name type="scientific">Fusibacter ferrireducens</name>
    <dbReference type="NCBI Taxonomy" id="2785058"/>
    <lineage>
        <taxon>Bacteria</taxon>
        <taxon>Bacillati</taxon>
        <taxon>Bacillota</taxon>
        <taxon>Clostridia</taxon>
        <taxon>Eubacteriales</taxon>
        <taxon>Eubacteriales Family XII. Incertae Sedis</taxon>
        <taxon>Fusibacter</taxon>
    </lineage>
</organism>
<dbReference type="Proteomes" id="UP000614200">
    <property type="component" value="Unassembled WGS sequence"/>
</dbReference>
<accession>A0ABR9ZT14</accession>
<name>A0ABR9ZT14_9FIRM</name>
<dbReference type="PANTHER" id="PTHR43252:SF7">
    <property type="entry name" value="TRANSCRIPTIONAL REGULATOR YQJI"/>
    <property type="match status" value="1"/>
</dbReference>
<gene>
    <name evidence="2" type="ORF">ISU02_10715</name>
</gene>
<dbReference type="PANTHER" id="PTHR43252">
    <property type="entry name" value="TRANSCRIPTIONAL REGULATOR YQJI"/>
    <property type="match status" value="1"/>
</dbReference>
<evidence type="ECO:0000313" key="2">
    <source>
        <dbReference type="EMBL" id="MBF4693597.1"/>
    </source>
</evidence>
<dbReference type="InterPro" id="IPR005149">
    <property type="entry name" value="Tscrpt_reg_PadR_N"/>
</dbReference>